<feature type="compositionally biased region" description="Basic and acidic residues" evidence="1">
    <location>
        <begin position="207"/>
        <end position="218"/>
    </location>
</feature>
<gene>
    <name evidence="2" type="ORF">PILCRDRAFT_10768</name>
</gene>
<keyword evidence="3" id="KW-1185">Reference proteome</keyword>
<reference evidence="2 3" key="1">
    <citation type="submission" date="2014-04" db="EMBL/GenBank/DDBJ databases">
        <authorList>
            <consortium name="DOE Joint Genome Institute"/>
            <person name="Kuo A."/>
            <person name="Tarkka M."/>
            <person name="Buscot F."/>
            <person name="Kohler A."/>
            <person name="Nagy L.G."/>
            <person name="Floudas D."/>
            <person name="Copeland A."/>
            <person name="Barry K.W."/>
            <person name="Cichocki N."/>
            <person name="Veneault-Fourrey C."/>
            <person name="LaButti K."/>
            <person name="Lindquist E.A."/>
            <person name="Lipzen A."/>
            <person name="Lundell T."/>
            <person name="Morin E."/>
            <person name="Murat C."/>
            <person name="Sun H."/>
            <person name="Tunlid A."/>
            <person name="Henrissat B."/>
            <person name="Grigoriev I.V."/>
            <person name="Hibbett D.S."/>
            <person name="Martin F."/>
            <person name="Nordberg H.P."/>
            <person name="Cantor M.N."/>
            <person name="Hua S.X."/>
        </authorList>
    </citation>
    <scope>NUCLEOTIDE SEQUENCE [LARGE SCALE GENOMIC DNA]</scope>
    <source>
        <strain evidence="2 3">F 1598</strain>
    </source>
</reference>
<protein>
    <submittedName>
        <fullName evidence="2">Uncharacterized protein</fullName>
    </submittedName>
</protein>
<evidence type="ECO:0000313" key="2">
    <source>
        <dbReference type="EMBL" id="KIM78824.1"/>
    </source>
</evidence>
<accession>A0A0C3FG72</accession>
<proteinExistence type="predicted"/>
<sequence length="260" mass="28744">MSIVSVNVHLHDGELAKLAAYFVDGYVSAAQCILKKFAKDGDYERAHRRHLEAVRNMALMMKFLTPAQKRSIEAALVLVKHRQLQLLNEDADLTKRERIKKYKQAVKAFDGLIKMTSDAVAEDLGLNRGDAEAYHMALACTDADVDAIEMMDEVIGMFKSADTGEPKGEIVATAFERCVINQVPDVSPKGKDVSASKEPNTSKKPKSTKDLKRTKPQQEPKPSTSSKQRSRKGKHQADTDRVPAVLMGGMAQRLKHATIA</sequence>
<dbReference type="HOGENOM" id="CLU_099532_0_0_1"/>
<reference evidence="3" key="2">
    <citation type="submission" date="2015-01" db="EMBL/GenBank/DDBJ databases">
        <title>Evolutionary Origins and Diversification of the Mycorrhizal Mutualists.</title>
        <authorList>
            <consortium name="DOE Joint Genome Institute"/>
            <consortium name="Mycorrhizal Genomics Consortium"/>
            <person name="Kohler A."/>
            <person name="Kuo A."/>
            <person name="Nagy L.G."/>
            <person name="Floudas D."/>
            <person name="Copeland A."/>
            <person name="Barry K.W."/>
            <person name="Cichocki N."/>
            <person name="Veneault-Fourrey C."/>
            <person name="LaButti K."/>
            <person name="Lindquist E.A."/>
            <person name="Lipzen A."/>
            <person name="Lundell T."/>
            <person name="Morin E."/>
            <person name="Murat C."/>
            <person name="Riley R."/>
            <person name="Ohm R."/>
            <person name="Sun H."/>
            <person name="Tunlid A."/>
            <person name="Henrissat B."/>
            <person name="Grigoriev I.V."/>
            <person name="Hibbett D.S."/>
            <person name="Martin F."/>
        </authorList>
    </citation>
    <scope>NUCLEOTIDE SEQUENCE [LARGE SCALE GENOMIC DNA]</scope>
    <source>
        <strain evidence="3">F 1598</strain>
    </source>
</reference>
<dbReference type="InParanoid" id="A0A0C3FG72"/>
<organism evidence="2 3">
    <name type="scientific">Piloderma croceum (strain F 1598)</name>
    <dbReference type="NCBI Taxonomy" id="765440"/>
    <lineage>
        <taxon>Eukaryota</taxon>
        <taxon>Fungi</taxon>
        <taxon>Dikarya</taxon>
        <taxon>Basidiomycota</taxon>
        <taxon>Agaricomycotina</taxon>
        <taxon>Agaricomycetes</taxon>
        <taxon>Agaricomycetidae</taxon>
        <taxon>Atheliales</taxon>
        <taxon>Atheliaceae</taxon>
        <taxon>Piloderma</taxon>
    </lineage>
</organism>
<dbReference type="Proteomes" id="UP000054166">
    <property type="component" value="Unassembled WGS sequence"/>
</dbReference>
<name>A0A0C3FG72_PILCF</name>
<dbReference type="AlphaFoldDB" id="A0A0C3FG72"/>
<evidence type="ECO:0000256" key="1">
    <source>
        <dbReference type="SAM" id="MobiDB-lite"/>
    </source>
</evidence>
<dbReference type="EMBL" id="KN833013">
    <property type="protein sequence ID" value="KIM78824.1"/>
    <property type="molecule type" value="Genomic_DNA"/>
</dbReference>
<evidence type="ECO:0000313" key="3">
    <source>
        <dbReference type="Proteomes" id="UP000054166"/>
    </source>
</evidence>
<feature type="region of interest" description="Disordered" evidence="1">
    <location>
        <begin position="186"/>
        <end position="246"/>
    </location>
</feature>